<dbReference type="GO" id="GO:0030170">
    <property type="term" value="F:pyridoxal phosphate binding"/>
    <property type="evidence" value="ECO:0007669"/>
    <property type="project" value="InterPro"/>
</dbReference>
<dbReference type="InterPro" id="IPR004839">
    <property type="entry name" value="Aminotransferase_I/II_large"/>
</dbReference>
<evidence type="ECO:0000313" key="5">
    <source>
        <dbReference type="Proteomes" id="UP000246085"/>
    </source>
</evidence>
<protein>
    <submittedName>
        <fullName evidence="4">L-threonine O-3-phosphate decarboxylase</fullName>
    </submittedName>
</protein>
<dbReference type="AlphaFoldDB" id="A0A2U3Q9J0"/>
<dbReference type="InterPro" id="IPR015424">
    <property type="entry name" value="PyrdxlP-dep_Trfase"/>
</dbReference>
<reference evidence="4 5" key="1">
    <citation type="submission" date="2018-03" db="EMBL/GenBank/DDBJ databases">
        <authorList>
            <person name="Gully D."/>
        </authorList>
    </citation>
    <scope>NUCLEOTIDE SEQUENCE [LARGE SCALE GENOMIC DNA]</scope>
    <source>
        <strain evidence="4">ORS3257</strain>
    </source>
</reference>
<dbReference type="Gene3D" id="3.40.640.10">
    <property type="entry name" value="Type I PLP-dependent aspartate aminotransferase-like (Major domain)"/>
    <property type="match status" value="1"/>
</dbReference>
<dbReference type="Gene3D" id="3.90.1150.10">
    <property type="entry name" value="Aspartate Aminotransferase, domain 1"/>
    <property type="match status" value="1"/>
</dbReference>
<dbReference type="PANTHER" id="PTHR42885:SF1">
    <property type="entry name" value="THREONINE-PHOSPHATE DECARBOXYLASE"/>
    <property type="match status" value="1"/>
</dbReference>
<evidence type="ECO:0000313" key="4">
    <source>
        <dbReference type="EMBL" id="SPP98020.1"/>
    </source>
</evidence>
<dbReference type="Proteomes" id="UP000246085">
    <property type="component" value="Chromosome BRAD3257"/>
</dbReference>
<dbReference type="PANTHER" id="PTHR42885">
    <property type="entry name" value="HISTIDINOL-PHOSPHATE AMINOTRANSFERASE-RELATED"/>
    <property type="match status" value="1"/>
</dbReference>
<comment type="cofactor">
    <cofactor evidence="1">
        <name>pyridoxal 5'-phosphate</name>
        <dbReference type="ChEBI" id="CHEBI:597326"/>
    </cofactor>
</comment>
<dbReference type="SUPFAM" id="SSF53383">
    <property type="entry name" value="PLP-dependent transferases"/>
    <property type="match status" value="1"/>
</dbReference>
<feature type="domain" description="Aminotransferase class I/classII large" evidence="3">
    <location>
        <begin position="57"/>
        <end position="364"/>
    </location>
</feature>
<dbReference type="Pfam" id="PF00155">
    <property type="entry name" value="Aminotran_1_2"/>
    <property type="match status" value="1"/>
</dbReference>
<evidence type="ECO:0000256" key="2">
    <source>
        <dbReference type="ARBA" id="ARBA00022898"/>
    </source>
</evidence>
<dbReference type="KEGG" id="bvz:BRAD3257_7247"/>
<proteinExistence type="predicted"/>
<name>A0A2U3Q9J0_9BRAD</name>
<dbReference type="InterPro" id="IPR015422">
    <property type="entry name" value="PyrdxlP-dep_Trfase_small"/>
</dbReference>
<keyword evidence="2" id="KW-0663">Pyridoxal phosphate</keyword>
<dbReference type="EMBL" id="LS398110">
    <property type="protein sequence ID" value="SPP98020.1"/>
    <property type="molecule type" value="Genomic_DNA"/>
</dbReference>
<dbReference type="InterPro" id="IPR015421">
    <property type="entry name" value="PyrdxlP-dep_Trfase_major"/>
</dbReference>
<sequence length="372" mass="41778">MTSTAQLNVNPKSFDDSELVNRFPGGYWKHDIKDFVLLVNPYFPPRSFLDELKDALPRLIACYPSPHAQMVELVAEVVKIPANNLAVCNGVAELLPILLGRMGMKIAVPVPSFNPYETIALPGRLYRFILPPPDFELDVHHYAAFARANRVSGVVVISPNNPTSRMVRCEDLLCLASELRDRQQLLLLDESFIEFSEAGRSASLENHLFEFPNVIILKSLGKIYGTCGLRIGYAASANSELINQIRAALPPWNVNTCAEFFLSKLPHLTHEANESWARVRSDRERLYKDLLGIDGMRVLKPYANFVFCELPSRWPDGDVIASKLLKDRRILIRHNGGKTLQNGKRFLRIASRTAEDNQLLVAALKGICKGTR</sequence>
<accession>A0A2U3Q9J0</accession>
<dbReference type="CDD" id="cd00609">
    <property type="entry name" value="AAT_like"/>
    <property type="match status" value="1"/>
</dbReference>
<evidence type="ECO:0000256" key="1">
    <source>
        <dbReference type="ARBA" id="ARBA00001933"/>
    </source>
</evidence>
<dbReference type="RefSeq" id="WP_122405238.1">
    <property type="nucleotide sequence ID" value="NZ_LS398110.1"/>
</dbReference>
<gene>
    <name evidence="4" type="ORF">BRAD3257_7247</name>
</gene>
<organism evidence="4 5">
    <name type="scientific">Bradyrhizobium vignae</name>
    <dbReference type="NCBI Taxonomy" id="1549949"/>
    <lineage>
        <taxon>Bacteria</taxon>
        <taxon>Pseudomonadati</taxon>
        <taxon>Pseudomonadota</taxon>
        <taxon>Alphaproteobacteria</taxon>
        <taxon>Hyphomicrobiales</taxon>
        <taxon>Nitrobacteraceae</taxon>
        <taxon>Bradyrhizobium</taxon>
    </lineage>
</organism>
<evidence type="ECO:0000259" key="3">
    <source>
        <dbReference type="Pfam" id="PF00155"/>
    </source>
</evidence>